<name>A0A6S6S3I8_9BACT</name>
<dbReference type="EMBL" id="CACVAR010000099">
    <property type="protein sequence ID" value="CAA6802213.1"/>
    <property type="molecule type" value="Genomic_DNA"/>
</dbReference>
<evidence type="ECO:0000313" key="2">
    <source>
        <dbReference type="EMBL" id="CAA6802213.1"/>
    </source>
</evidence>
<reference evidence="2" key="1">
    <citation type="submission" date="2020-01" db="EMBL/GenBank/DDBJ databases">
        <authorList>
            <person name="Meier V. D."/>
            <person name="Meier V D."/>
        </authorList>
    </citation>
    <scope>NUCLEOTIDE SEQUENCE</scope>
    <source>
        <strain evidence="2">HLG_WM_MAG_03</strain>
    </source>
</reference>
<dbReference type="InterPro" id="IPR001303">
    <property type="entry name" value="Aldolase_II/adducin_N"/>
</dbReference>
<dbReference type="Gene3D" id="3.40.225.10">
    <property type="entry name" value="Class II aldolase/adducin N-terminal domain"/>
    <property type="match status" value="1"/>
</dbReference>
<dbReference type="SMART" id="SM01007">
    <property type="entry name" value="Aldolase_II"/>
    <property type="match status" value="1"/>
</dbReference>
<accession>A0A6S6S3I8</accession>
<sequence>MKNLWNEEEASNYNSDLALRVYSSNLLGRSDELVLHGGGNTSVKSMVDGEEILYVKGSGWDLVSIKEEGFAPVKMSTLLEMAALDELSDTDMVSGQKAAMIDKSAPNPSVEAILHALIPFKVVDHTHADAVVTISNSVNGKDHIEKLFPNFLIVPYIMPGFILAHEIYKMTRDFDWDRCEGIILHNHGIFTFDDDAKKSYDKMIEAVSVAEEFLQQNANIEFDKVEPRAFDVEKLKALVKQEKGCEIVMKVNQTPLALHYASQDHLYMKATRGVLTPEHIIRTKRIPLIVNENLEEAVHQYITEYKAYFKNFSSDEIMLNPAPNYAVIKNFGVVLFGKNEKECNVLNDVVEHTMMAVLRADKLGGYESISLKDSFEMEYWELEQAKLK</sequence>
<dbReference type="AlphaFoldDB" id="A0A6S6S3I8"/>
<proteinExistence type="predicted"/>
<gene>
    <name evidence="2" type="ORF">HELGO_WM33793</name>
</gene>
<evidence type="ECO:0000259" key="1">
    <source>
        <dbReference type="SMART" id="SM01007"/>
    </source>
</evidence>
<protein>
    <submittedName>
        <fullName evidence="2">Oxidoreductase</fullName>
    </submittedName>
</protein>
<feature type="domain" description="Class II aldolase/adducin N-terminal" evidence="1">
    <location>
        <begin position="19"/>
        <end position="214"/>
    </location>
</feature>
<dbReference type="SUPFAM" id="SSF53639">
    <property type="entry name" value="AraD/HMP-PK domain-like"/>
    <property type="match status" value="1"/>
</dbReference>
<dbReference type="InterPro" id="IPR036409">
    <property type="entry name" value="Aldolase_II/adducin_N_sf"/>
</dbReference>
<dbReference type="Pfam" id="PF00596">
    <property type="entry name" value="Aldolase_II"/>
    <property type="match status" value="1"/>
</dbReference>
<organism evidence="2">
    <name type="scientific">uncultured Sulfurovum sp</name>
    <dbReference type="NCBI Taxonomy" id="269237"/>
    <lineage>
        <taxon>Bacteria</taxon>
        <taxon>Pseudomonadati</taxon>
        <taxon>Campylobacterota</taxon>
        <taxon>Epsilonproteobacteria</taxon>
        <taxon>Campylobacterales</taxon>
        <taxon>Sulfurovaceae</taxon>
        <taxon>Sulfurovum</taxon>
        <taxon>environmental samples</taxon>
    </lineage>
</organism>